<evidence type="ECO:0000256" key="5">
    <source>
        <dbReference type="ARBA" id="ARBA00023319"/>
    </source>
</evidence>
<feature type="compositionally biased region" description="Polar residues" evidence="6">
    <location>
        <begin position="373"/>
        <end position="382"/>
    </location>
</feature>
<feature type="domain" description="Ig-like" evidence="7">
    <location>
        <begin position="5"/>
        <end position="100"/>
    </location>
</feature>
<evidence type="ECO:0000256" key="3">
    <source>
        <dbReference type="ARBA" id="ARBA00023157"/>
    </source>
</evidence>
<dbReference type="SUPFAM" id="SSF48726">
    <property type="entry name" value="Immunoglobulin"/>
    <property type="match status" value="2"/>
</dbReference>
<keyword evidence="2" id="KW-0472">Membrane</keyword>
<proteinExistence type="predicted"/>
<protein>
    <submittedName>
        <fullName evidence="9">SN protein</fullName>
    </submittedName>
</protein>
<comment type="subcellular location">
    <subcellularLocation>
        <location evidence="1">Membrane</location>
        <topology evidence="1">Single-pass type I membrane protein</topology>
    </subcellularLocation>
</comment>
<evidence type="ECO:0000313" key="8">
    <source>
        <dbReference type="Proteomes" id="UP000095280"/>
    </source>
</evidence>
<feature type="compositionally biased region" description="Basic residues" evidence="6">
    <location>
        <begin position="437"/>
        <end position="446"/>
    </location>
</feature>
<keyword evidence="4" id="KW-0325">Glycoprotein</keyword>
<dbReference type="InterPro" id="IPR007110">
    <property type="entry name" value="Ig-like_dom"/>
</dbReference>
<keyword evidence="3" id="KW-1015">Disulfide bond</keyword>
<dbReference type="InterPro" id="IPR036179">
    <property type="entry name" value="Ig-like_dom_sf"/>
</dbReference>
<name>A0A1I8JPQ7_9PLAT</name>
<dbReference type="GO" id="GO:0098609">
    <property type="term" value="P:cell-cell adhesion"/>
    <property type="evidence" value="ECO:0007669"/>
    <property type="project" value="TreeGrafter"/>
</dbReference>
<keyword evidence="8" id="KW-1185">Reference proteome</keyword>
<feature type="compositionally biased region" description="Polar residues" evidence="6">
    <location>
        <begin position="352"/>
        <end position="363"/>
    </location>
</feature>
<dbReference type="WBParaSite" id="snap_masked-unitig_24659-processed-gene-0.0-mRNA-1">
    <property type="protein sequence ID" value="snap_masked-unitig_24659-processed-gene-0.0-mRNA-1"/>
    <property type="gene ID" value="snap_masked-unitig_24659-processed-gene-0.0"/>
</dbReference>
<dbReference type="Proteomes" id="UP000095280">
    <property type="component" value="Unplaced"/>
</dbReference>
<dbReference type="InterPro" id="IPR003598">
    <property type="entry name" value="Ig_sub2"/>
</dbReference>
<feature type="domain" description="Ig-like" evidence="7">
    <location>
        <begin position="290"/>
        <end position="329"/>
    </location>
</feature>
<feature type="compositionally biased region" description="Pro residues" evidence="6">
    <location>
        <begin position="388"/>
        <end position="398"/>
    </location>
</feature>
<dbReference type="PROSITE" id="PS50835">
    <property type="entry name" value="IG_LIKE"/>
    <property type="match status" value="3"/>
</dbReference>
<evidence type="ECO:0000259" key="7">
    <source>
        <dbReference type="PROSITE" id="PS50835"/>
    </source>
</evidence>
<evidence type="ECO:0000313" key="9">
    <source>
        <dbReference type="WBParaSite" id="snap_masked-unitig_24659-processed-gene-0.0-mRNA-1"/>
    </source>
</evidence>
<dbReference type="SMART" id="SM00408">
    <property type="entry name" value="IGc2"/>
    <property type="match status" value="2"/>
</dbReference>
<evidence type="ECO:0000256" key="1">
    <source>
        <dbReference type="ARBA" id="ARBA00004479"/>
    </source>
</evidence>
<dbReference type="InterPro" id="IPR051275">
    <property type="entry name" value="Cell_adhesion_signaling"/>
</dbReference>
<dbReference type="Gene3D" id="2.60.40.10">
    <property type="entry name" value="Immunoglobulins"/>
    <property type="match status" value="2"/>
</dbReference>
<feature type="domain" description="Ig-like" evidence="7">
    <location>
        <begin position="111"/>
        <end position="226"/>
    </location>
</feature>
<evidence type="ECO:0000256" key="4">
    <source>
        <dbReference type="ARBA" id="ARBA00023180"/>
    </source>
</evidence>
<dbReference type="GO" id="GO:0005886">
    <property type="term" value="C:plasma membrane"/>
    <property type="evidence" value="ECO:0007669"/>
    <property type="project" value="TreeGrafter"/>
</dbReference>
<feature type="region of interest" description="Disordered" evidence="6">
    <location>
        <begin position="623"/>
        <end position="646"/>
    </location>
</feature>
<dbReference type="AlphaFoldDB" id="A0A1I8JPQ7"/>
<feature type="region of interest" description="Disordered" evidence="6">
    <location>
        <begin position="344"/>
        <end position="465"/>
    </location>
</feature>
<dbReference type="GO" id="GO:0050839">
    <property type="term" value="F:cell adhesion molecule binding"/>
    <property type="evidence" value="ECO:0007669"/>
    <property type="project" value="TreeGrafter"/>
</dbReference>
<evidence type="ECO:0000256" key="6">
    <source>
        <dbReference type="SAM" id="MobiDB-lite"/>
    </source>
</evidence>
<sequence>PPGQPEISAPSFRAPEGEELELTCASRGANPPATLIWSYANGATPLENGGAIQPERKMTEPELSARLSIRLATSAAHLLSFQCCPVLSPTGSVSREARLTSPVDLLCSGKPGAAGATEQRIGDSGCSLTHSLSASSKSVSGVYRCSARNSQGQSELPFAVDVQYGRPCPAPARSVTWRRVGGEDSAAVGNSAKLVIESTARSDAGTWRCKAVNRAAHGYHWQPRVEGDNVSLVCLANTASPGSNSFEWTSFGSSLPQSWAALTYPAGARTFGQPEAEGVEQPPEWLETQPRTRLTEQLRTASADEAVEFSITCTAIAKRADIFWYKDGQVVDQEFYSLPHQEQPCVPRRQADQPSATPRTTAATCGEAKNTHGKVQSTQELNVESPRLNPPPHPPTHPLTPRCTPSLTLKPQRDRGAQSQRSRYPSAAAGSVSLRLSGHRTAHTGHHLAAGRSPGSRRQPDRRPGRALWVREPGWSRLKQTAATPAGLRTRLGAAEHTFRLVQPTVPEAPTDVRLAEPAGWDHLALAWRPGFAGVSGEDVRRGLQYWVQRPAGPQQSLWREDLPAQSLEVRTAHLALPKPSRVRVEEDGALRIAALGGYCLKDRVLRRWRLQLVDGARLPGLRQAGAAQRQPSTAVPGLAVSDTPT</sequence>
<dbReference type="PANTHER" id="PTHR11640">
    <property type="entry name" value="NEPHRIN"/>
    <property type="match status" value="1"/>
</dbReference>
<dbReference type="GO" id="GO:0005911">
    <property type="term" value="C:cell-cell junction"/>
    <property type="evidence" value="ECO:0007669"/>
    <property type="project" value="TreeGrafter"/>
</dbReference>
<organism evidence="8 9">
    <name type="scientific">Macrostomum lignano</name>
    <dbReference type="NCBI Taxonomy" id="282301"/>
    <lineage>
        <taxon>Eukaryota</taxon>
        <taxon>Metazoa</taxon>
        <taxon>Spiralia</taxon>
        <taxon>Lophotrochozoa</taxon>
        <taxon>Platyhelminthes</taxon>
        <taxon>Rhabditophora</taxon>
        <taxon>Macrostomorpha</taxon>
        <taxon>Macrostomida</taxon>
        <taxon>Macrostomidae</taxon>
        <taxon>Macrostomum</taxon>
    </lineage>
</organism>
<accession>A0A1I8JPQ7</accession>
<reference evidence="9" key="1">
    <citation type="submission" date="2016-11" db="UniProtKB">
        <authorList>
            <consortium name="WormBaseParasite"/>
        </authorList>
    </citation>
    <scope>IDENTIFICATION</scope>
</reference>
<evidence type="ECO:0000256" key="2">
    <source>
        <dbReference type="ARBA" id="ARBA00023136"/>
    </source>
</evidence>
<dbReference type="CDD" id="cd00096">
    <property type="entry name" value="Ig"/>
    <property type="match status" value="1"/>
</dbReference>
<dbReference type="PANTHER" id="PTHR11640:SF31">
    <property type="entry name" value="IRREGULAR CHIASM C-ROUGHEST PROTEIN-RELATED"/>
    <property type="match status" value="1"/>
</dbReference>
<dbReference type="InterPro" id="IPR013783">
    <property type="entry name" value="Ig-like_fold"/>
</dbReference>
<keyword evidence="5" id="KW-0393">Immunoglobulin domain</keyword>